<evidence type="ECO:0000256" key="1">
    <source>
        <dbReference type="SAM" id="SignalP"/>
    </source>
</evidence>
<dbReference type="EMBL" id="SEKV01000510">
    <property type="protein sequence ID" value="TFY56375.1"/>
    <property type="molecule type" value="Genomic_DNA"/>
</dbReference>
<proteinExistence type="predicted"/>
<gene>
    <name evidence="2" type="ORF">EVJ58_g7681</name>
</gene>
<evidence type="ECO:0000313" key="3">
    <source>
        <dbReference type="Proteomes" id="UP000298390"/>
    </source>
</evidence>
<feature type="signal peptide" evidence="1">
    <location>
        <begin position="1"/>
        <end position="18"/>
    </location>
</feature>
<dbReference type="AlphaFoldDB" id="A0A4Y9Y1Y3"/>
<protein>
    <submittedName>
        <fullName evidence="2">Uncharacterized protein</fullName>
    </submittedName>
</protein>
<organism evidence="2 3">
    <name type="scientific">Rhodofomes roseus</name>
    <dbReference type="NCBI Taxonomy" id="34475"/>
    <lineage>
        <taxon>Eukaryota</taxon>
        <taxon>Fungi</taxon>
        <taxon>Dikarya</taxon>
        <taxon>Basidiomycota</taxon>
        <taxon>Agaricomycotina</taxon>
        <taxon>Agaricomycetes</taxon>
        <taxon>Polyporales</taxon>
        <taxon>Rhodofomes</taxon>
    </lineage>
</organism>
<accession>A0A4Y9Y1Y3</accession>
<reference evidence="2 3" key="1">
    <citation type="submission" date="2019-01" db="EMBL/GenBank/DDBJ databases">
        <title>Genome sequencing of the rare red list fungi Fomitopsis rosea.</title>
        <authorList>
            <person name="Buettner E."/>
            <person name="Kellner H."/>
        </authorList>
    </citation>
    <scope>NUCLEOTIDE SEQUENCE [LARGE SCALE GENOMIC DNA]</scope>
    <source>
        <strain evidence="2 3">DSM 105464</strain>
    </source>
</reference>
<dbReference type="Proteomes" id="UP000298390">
    <property type="component" value="Unassembled WGS sequence"/>
</dbReference>
<evidence type="ECO:0000313" key="2">
    <source>
        <dbReference type="EMBL" id="TFY56375.1"/>
    </source>
</evidence>
<keyword evidence="1" id="KW-0732">Signal</keyword>
<feature type="chain" id="PRO_5021436207" evidence="1">
    <location>
        <begin position="19"/>
        <end position="53"/>
    </location>
</feature>
<name>A0A4Y9Y1Y3_9APHY</name>
<sequence>MKGVLSVFLLFFCAGALSLPHDEHAIAMKGRESTSDTSLEPGRPKFFDTYFKE</sequence>
<comment type="caution">
    <text evidence="2">The sequence shown here is derived from an EMBL/GenBank/DDBJ whole genome shotgun (WGS) entry which is preliminary data.</text>
</comment>